<dbReference type="PANTHER" id="PTHR43221">
    <property type="entry name" value="PROTEASE HTPX"/>
    <property type="match status" value="1"/>
</dbReference>
<keyword evidence="9 11" id="KW-0472">Membrane</keyword>
<evidence type="ECO:0000313" key="13">
    <source>
        <dbReference type="EMBL" id="MBL0405861.1"/>
    </source>
</evidence>
<feature type="transmembrane region" description="Helical" evidence="11">
    <location>
        <begin position="63"/>
        <end position="83"/>
    </location>
</feature>
<evidence type="ECO:0000256" key="3">
    <source>
        <dbReference type="ARBA" id="ARBA00022692"/>
    </source>
</evidence>
<dbReference type="InterPro" id="IPR001915">
    <property type="entry name" value="Peptidase_M48"/>
</dbReference>
<sequence>MFPAFGLYTHIQANRRRSMLLIAGLFLMFYLMTFGLALLWQIGPQAASSETSLQPLLRAGLRDTLWVSPLVTALAGIWIWCGLRLNTFILNLTTGSASLERAEAPRVYNLLQNLCISRGLSMPKLRVLETEALNAFASGIRPDQYTITVTRGLLDLLDDRELEAVLAHELTHIRNEDVRTMTIAVLVVGIVSFLGEYAYRWLRDSSGYWGFWTLSTKRKTSRYDTGKKDKETKVKGGRLAAIVIAALCIAVAWQLSLIIRFTLSRRREYLADAGAVELTKDPDAMISALVKIQGNTDLHDVPSGVMELCLDNPRSGFMDLYASHPPIEKRIDALVRYAGAHPVALPDPDQGNVMPEAPAA</sequence>
<evidence type="ECO:0000256" key="7">
    <source>
        <dbReference type="ARBA" id="ARBA00022989"/>
    </source>
</evidence>
<evidence type="ECO:0000256" key="5">
    <source>
        <dbReference type="ARBA" id="ARBA00022801"/>
    </source>
</evidence>
<evidence type="ECO:0000256" key="9">
    <source>
        <dbReference type="ARBA" id="ARBA00023136"/>
    </source>
</evidence>
<dbReference type="Pfam" id="PF01435">
    <property type="entry name" value="Peptidase_M48"/>
    <property type="match status" value="1"/>
</dbReference>
<name>A0A936Z8R9_9HYPH</name>
<reference evidence="13" key="1">
    <citation type="submission" date="2021-01" db="EMBL/GenBank/DDBJ databases">
        <title>Microvirga sp.</title>
        <authorList>
            <person name="Kim M.K."/>
        </authorList>
    </citation>
    <scope>NUCLEOTIDE SEQUENCE</scope>
    <source>
        <strain evidence="13">5420S-16</strain>
    </source>
</reference>
<evidence type="ECO:0000256" key="8">
    <source>
        <dbReference type="ARBA" id="ARBA00023049"/>
    </source>
</evidence>
<evidence type="ECO:0000256" key="10">
    <source>
        <dbReference type="RuleBase" id="RU003983"/>
    </source>
</evidence>
<dbReference type="GO" id="GO:0006508">
    <property type="term" value="P:proteolysis"/>
    <property type="evidence" value="ECO:0007669"/>
    <property type="project" value="UniProtKB-KW"/>
</dbReference>
<feature type="transmembrane region" description="Helical" evidence="11">
    <location>
        <begin position="20"/>
        <end position="43"/>
    </location>
</feature>
<evidence type="ECO:0000259" key="12">
    <source>
        <dbReference type="Pfam" id="PF01435"/>
    </source>
</evidence>
<feature type="transmembrane region" description="Helical" evidence="11">
    <location>
        <begin position="239"/>
        <end position="259"/>
    </location>
</feature>
<feature type="domain" description="Peptidase M48" evidence="12">
    <location>
        <begin position="103"/>
        <end position="336"/>
    </location>
</feature>
<accession>A0A936Z8R9</accession>
<comment type="similarity">
    <text evidence="10">Belongs to the peptidase M48 family.</text>
</comment>
<dbReference type="GO" id="GO:0046872">
    <property type="term" value="F:metal ion binding"/>
    <property type="evidence" value="ECO:0007669"/>
    <property type="project" value="UniProtKB-KW"/>
</dbReference>
<dbReference type="AlphaFoldDB" id="A0A936Z8R9"/>
<evidence type="ECO:0000256" key="4">
    <source>
        <dbReference type="ARBA" id="ARBA00022723"/>
    </source>
</evidence>
<protein>
    <submittedName>
        <fullName evidence="13">M48 family metallopeptidase</fullName>
    </submittedName>
</protein>
<keyword evidence="2 10" id="KW-0645">Protease</keyword>
<evidence type="ECO:0000256" key="1">
    <source>
        <dbReference type="ARBA" id="ARBA00022475"/>
    </source>
</evidence>
<keyword evidence="3 11" id="KW-0812">Transmembrane</keyword>
<gene>
    <name evidence="13" type="ORF">JKG68_18020</name>
</gene>
<dbReference type="Gene3D" id="3.30.2010.10">
    <property type="entry name" value="Metalloproteases ('zincins'), catalytic domain"/>
    <property type="match status" value="1"/>
</dbReference>
<dbReference type="CDD" id="cd07340">
    <property type="entry name" value="M48B_Htpx_like"/>
    <property type="match status" value="1"/>
</dbReference>
<keyword evidence="1" id="KW-1003">Cell membrane</keyword>
<dbReference type="RefSeq" id="WP_202062312.1">
    <property type="nucleotide sequence ID" value="NZ_JAEQMY010000029.1"/>
</dbReference>
<evidence type="ECO:0000256" key="6">
    <source>
        <dbReference type="ARBA" id="ARBA00022833"/>
    </source>
</evidence>
<comment type="caution">
    <text evidence="13">The sequence shown here is derived from an EMBL/GenBank/DDBJ whole genome shotgun (WGS) entry which is preliminary data.</text>
</comment>
<evidence type="ECO:0000256" key="2">
    <source>
        <dbReference type="ARBA" id="ARBA00022670"/>
    </source>
</evidence>
<evidence type="ECO:0000313" key="14">
    <source>
        <dbReference type="Proteomes" id="UP000605848"/>
    </source>
</evidence>
<feature type="transmembrane region" description="Helical" evidence="11">
    <location>
        <begin position="183"/>
        <end position="202"/>
    </location>
</feature>
<comment type="cofactor">
    <cofactor evidence="10">
        <name>Zn(2+)</name>
        <dbReference type="ChEBI" id="CHEBI:29105"/>
    </cofactor>
    <text evidence="10">Binds 1 zinc ion per subunit.</text>
</comment>
<dbReference type="GO" id="GO:0004222">
    <property type="term" value="F:metalloendopeptidase activity"/>
    <property type="evidence" value="ECO:0007669"/>
    <property type="project" value="InterPro"/>
</dbReference>
<keyword evidence="7 11" id="KW-1133">Transmembrane helix</keyword>
<keyword evidence="6 10" id="KW-0862">Zinc</keyword>
<dbReference type="Proteomes" id="UP000605848">
    <property type="component" value="Unassembled WGS sequence"/>
</dbReference>
<keyword evidence="14" id="KW-1185">Reference proteome</keyword>
<keyword evidence="8 10" id="KW-0482">Metalloprotease</keyword>
<evidence type="ECO:0000256" key="11">
    <source>
        <dbReference type="SAM" id="Phobius"/>
    </source>
</evidence>
<dbReference type="PANTHER" id="PTHR43221:SF2">
    <property type="entry name" value="PROTEASE HTPX HOMOLOG"/>
    <property type="match status" value="1"/>
</dbReference>
<keyword evidence="4" id="KW-0479">Metal-binding</keyword>
<keyword evidence="5 10" id="KW-0378">Hydrolase</keyword>
<dbReference type="InterPro" id="IPR050083">
    <property type="entry name" value="HtpX_protease"/>
</dbReference>
<proteinExistence type="inferred from homology"/>
<organism evidence="13 14">
    <name type="scientific">Microvirga aerilata</name>
    <dbReference type="NCBI Taxonomy" id="670292"/>
    <lineage>
        <taxon>Bacteria</taxon>
        <taxon>Pseudomonadati</taxon>
        <taxon>Pseudomonadota</taxon>
        <taxon>Alphaproteobacteria</taxon>
        <taxon>Hyphomicrobiales</taxon>
        <taxon>Methylobacteriaceae</taxon>
        <taxon>Microvirga</taxon>
    </lineage>
</organism>
<dbReference type="EMBL" id="JAEQMY010000029">
    <property type="protein sequence ID" value="MBL0405861.1"/>
    <property type="molecule type" value="Genomic_DNA"/>
</dbReference>